<accession>A0A067P779</accession>
<organism evidence="1 2">
    <name type="scientific">Pleurotus ostreatus (strain PC15)</name>
    <name type="common">Oyster mushroom</name>
    <dbReference type="NCBI Taxonomy" id="1137138"/>
    <lineage>
        <taxon>Eukaryota</taxon>
        <taxon>Fungi</taxon>
        <taxon>Dikarya</taxon>
        <taxon>Basidiomycota</taxon>
        <taxon>Agaricomycotina</taxon>
        <taxon>Agaricomycetes</taxon>
        <taxon>Agaricomycetidae</taxon>
        <taxon>Agaricales</taxon>
        <taxon>Pleurotineae</taxon>
        <taxon>Pleurotaceae</taxon>
        <taxon>Pleurotus</taxon>
    </lineage>
</organism>
<gene>
    <name evidence="1" type="ORF">PLEOSDRAFT_22520</name>
</gene>
<reference evidence="2" key="1">
    <citation type="journal article" date="2014" name="Proc. Natl. Acad. Sci. U.S.A.">
        <title>Extensive sampling of basidiomycete genomes demonstrates inadequacy of the white-rot/brown-rot paradigm for wood decay fungi.</title>
        <authorList>
            <person name="Riley R."/>
            <person name="Salamov A.A."/>
            <person name="Brown D.W."/>
            <person name="Nagy L.G."/>
            <person name="Floudas D."/>
            <person name="Held B.W."/>
            <person name="Levasseur A."/>
            <person name="Lombard V."/>
            <person name="Morin E."/>
            <person name="Otillar R."/>
            <person name="Lindquist E.A."/>
            <person name="Sun H."/>
            <person name="LaButti K.M."/>
            <person name="Schmutz J."/>
            <person name="Jabbour D."/>
            <person name="Luo H."/>
            <person name="Baker S.E."/>
            <person name="Pisabarro A.G."/>
            <person name="Walton J.D."/>
            <person name="Blanchette R.A."/>
            <person name="Henrissat B."/>
            <person name="Martin F."/>
            <person name="Cullen D."/>
            <person name="Hibbett D.S."/>
            <person name="Grigoriev I.V."/>
        </authorList>
    </citation>
    <scope>NUCLEOTIDE SEQUENCE [LARGE SCALE GENOMIC DNA]</scope>
    <source>
        <strain evidence="2">PC15</strain>
    </source>
</reference>
<sequence>LDCSPTNRERELGLDRRETVIELSTRGTVHSDIWYLRLSDRAMARSYHLLDYG</sequence>
<protein>
    <submittedName>
        <fullName evidence="1">Uncharacterized protein</fullName>
    </submittedName>
</protein>
<dbReference type="HOGENOM" id="CLU_3147193_0_0_1"/>
<dbReference type="Proteomes" id="UP000027073">
    <property type="component" value="Unassembled WGS sequence"/>
</dbReference>
<dbReference type="InParanoid" id="A0A067P779"/>
<feature type="non-terminal residue" evidence="1">
    <location>
        <position position="1"/>
    </location>
</feature>
<name>A0A067P779_PLEO1</name>
<evidence type="ECO:0000313" key="1">
    <source>
        <dbReference type="EMBL" id="KDQ32257.1"/>
    </source>
</evidence>
<dbReference type="AlphaFoldDB" id="A0A067P779"/>
<evidence type="ECO:0000313" key="2">
    <source>
        <dbReference type="Proteomes" id="UP000027073"/>
    </source>
</evidence>
<dbReference type="OrthoDB" id="2347030at2759"/>
<proteinExistence type="predicted"/>
<dbReference type="EMBL" id="KL198005">
    <property type="protein sequence ID" value="KDQ32257.1"/>
    <property type="molecule type" value="Genomic_DNA"/>
</dbReference>
<dbReference type="VEuPathDB" id="FungiDB:PLEOSDRAFT_22520"/>